<feature type="transmembrane region" description="Helical" evidence="2">
    <location>
        <begin position="38"/>
        <end position="59"/>
    </location>
</feature>
<dbReference type="AlphaFoldDB" id="A0A4S9XPF9"/>
<keyword evidence="2" id="KW-1133">Transmembrane helix</keyword>
<keyword evidence="1" id="KW-0808">Transferase</keyword>
<gene>
    <name evidence="3" type="ORF">D6C84_06347</name>
</gene>
<proteinExistence type="predicted"/>
<keyword evidence="2" id="KW-0812">Transmembrane</keyword>
<dbReference type="InterPro" id="IPR023213">
    <property type="entry name" value="CAT-like_dom_sf"/>
</dbReference>
<name>A0A4S9XPF9_AURPU</name>
<dbReference type="PANTHER" id="PTHR31642">
    <property type="entry name" value="TRICHOTHECENE 3-O-ACETYLTRANSFERASE"/>
    <property type="match status" value="1"/>
</dbReference>
<evidence type="ECO:0008006" key="5">
    <source>
        <dbReference type="Google" id="ProtNLM"/>
    </source>
</evidence>
<dbReference type="EMBL" id="QZBT01000093">
    <property type="protein sequence ID" value="THZ81735.1"/>
    <property type="molecule type" value="Genomic_DNA"/>
</dbReference>
<protein>
    <recommendedName>
        <fullName evidence="5">Transferase family protein</fullName>
    </recommendedName>
</protein>
<dbReference type="GO" id="GO:0016747">
    <property type="term" value="F:acyltransferase activity, transferring groups other than amino-acyl groups"/>
    <property type="evidence" value="ECO:0007669"/>
    <property type="project" value="TreeGrafter"/>
</dbReference>
<dbReference type="Proteomes" id="UP000310039">
    <property type="component" value="Unassembled WGS sequence"/>
</dbReference>
<sequence>MLTPHFSAESRCEFSRLGQPCGSRAATKKDSRRKSGRIKFEIVFTIFASFLASLSWTSLLQHPVMADKISSPLISIKSRNRISPTALLSETITTTLSILDASVARFAPCSATWFFDAEPFAHARDPELFRSLELSFRETLSRWPHWSGQLRWAAKTDHQNNQMPYGRPVITYGGGKDVGVDWIIASCDSNLESIVPSRDARSTTDKVWMATKLPHQLQAASKLAFSNLTEFDGLPDVAVQLTAFKCGGWSVNVKIAHCLADAHSLLTFMHDWVAQSRGSQSVFSQPIFDPTMLDIHAGALNMEHPDPQVVSRARELPMHRFDWWATDAPGYPDWALASSVATMPPPDVLKMQQLSPSTHPPWPTWNLALPVEHAQIRFTAAEVSRMKDAAMASLPPELSKHNISRLDSLLSHVWMLINRARGHERSEEDVYLNMTLGLRTRLSPPLPNGFVGSPILLTYVAKSGADASAGSIGQIAAAIRSNLSQFTPEATSAYLHDAAYEVSPQRLWKAFLGSQHTIVTSWTQMKAYEIHFGRVADGAEKPQLARYVQGVMPRMDGIVQVMDIGDSGDFDISLNLESNAMRRLLEDPQLRAFA</sequence>
<evidence type="ECO:0000256" key="2">
    <source>
        <dbReference type="SAM" id="Phobius"/>
    </source>
</evidence>
<reference evidence="3 4" key="1">
    <citation type="submission" date="2018-10" db="EMBL/GenBank/DDBJ databases">
        <title>Fifty Aureobasidium pullulans genomes reveal a recombining polyextremotolerant generalist.</title>
        <authorList>
            <person name="Gostincar C."/>
            <person name="Turk M."/>
            <person name="Zajc J."/>
            <person name="Gunde-Cimerman N."/>
        </authorList>
    </citation>
    <scope>NUCLEOTIDE SEQUENCE [LARGE SCALE GENOMIC DNA]</scope>
    <source>
        <strain evidence="3 4">EXF-3403</strain>
    </source>
</reference>
<dbReference type="Pfam" id="PF02458">
    <property type="entry name" value="Transferase"/>
    <property type="match status" value="1"/>
</dbReference>
<organism evidence="3 4">
    <name type="scientific">Aureobasidium pullulans</name>
    <name type="common">Black yeast</name>
    <name type="synonym">Pullularia pullulans</name>
    <dbReference type="NCBI Taxonomy" id="5580"/>
    <lineage>
        <taxon>Eukaryota</taxon>
        <taxon>Fungi</taxon>
        <taxon>Dikarya</taxon>
        <taxon>Ascomycota</taxon>
        <taxon>Pezizomycotina</taxon>
        <taxon>Dothideomycetes</taxon>
        <taxon>Dothideomycetidae</taxon>
        <taxon>Dothideales</taxon>
        <taxon>Saccotheciaceae</taxon>
        <taxon>Aureobasidium</taxon>
    </lineage>
</organism>
<comment type="caution">
    <text evidence="3">The sequence shown here is derived from an EMBL/GenBank/DDBJ whole genome shotgun (WGS) entry which is preliminary data.</text>
</comment>
<dbReference type="PANTHER" id="PTHR31642:SF310">
    <property type="entry name" value="FATTY ALCOHOL:CAFFEOYL-COA ACYLTRANSFERASE"/>
    <property type="match status" value="1"/>
</dbReference>
<evidence type="ECO:0000256" key="1">
    <source>
        <dbReference type="ARBA" id="ARBA00022679"/>
    </source>
</evidence>
<keyword evidence="2" id="KW-0472">Membrane</keyword>
<dbReference type="GO" id="GO:0044550">
    <property type="term" value="P:secondary metabolite biosynthetic process"/>
    <property type="evidence" value="ECO:0007669"/>
    <property type="project" value="TreeGrafter"/>
</dbReference>
<accession>A0A4S9XPF9</accession>
<dbReference type="Gene3D" id="3.30.559.10">
    <property type="entry name" value="Chloramphenicol acetyltransferase-like domain"/>
    <property type="match status" value="2"/>
</dbReference>
<evidence type="ECO:0000313" key="4">
    <source>
        <dbReference type="Proteomes" id="UP000310039"/>
    </source>
</evidence>
<evidence type="ECO:0000313" key="3">
    <source>
        <dbReference type="EMBL" id="THZ81735.1"/>
    </source>
</evidence>
<dbReference type="InterPro" id="IPR050317">
    <property type="entry name" value="Plant_Fungal_Acyltransferase"/>
</dbReference>